<protein>
    <submittedName>
        <fullName evidence="1">Uncharacterized protein</fullName>
    </submittedName>
</protein>
<name>A0A316FP03_9ACTN</name>
<dbReference type="Proteomes" id="UP000245697">
    <property type="component" value="Unassembled WGS sequence"/>
</dbReference>
<comment type="caution">
    <text evidence="1">The sequence shown here is derived from an EMBL/GenBank/DDBJ whole genome shotgun (WGS) entry which is preliminary data.</text>
</comment>
<sequence length="77" mass="7792">MKGQDRPGDTAVRVAAGRIGLVTVVTAQLHSAHTVVLGVDVISKEFGAPQTRGPCPTLVPAGGHLADIGALKVVLSL</sequence>
<dbReference type="EMBL" id="QGGR01000021">
    <property type="protein sequence ID" value="PWK39862.1"/>
    <property type="molecule type" value="Genomic_DNA"/>
</dbReference>
<keyword evidence="2" id="KW-1185">Reference proteome</keyword>
<reference evidence="1 2" key="1">
    <citation type="submission" date="2018-05" db="EMBL/GenBank/DDBJ databases">
        <title>Genomic Encyclopedia of Archaeal and Bacterial Type Strains, Phase II (KMG-II): from individual species to whole genera.</title>
        <authorList>
            <person name="Goeker M."/>
        </authorList>
    </citation>
    <scope>NUCLEOTIDE SEQUENCE [LARGE SCALE GENOMIC DNA]</scope>
    <source>
        <strain evidence="1 2">DSM 45184</strain>
    </source>
</reference>
<dbReference type="AlphaFoldDB" id="A0A316FP03"/>
<proteinExistence type="predicted"/>
<gene>
    <name evidence="1" type="ORF">BC793_121129</name>
</gene>
<dbReference type="RefSeq" id="WP_109600501.1">
    <property type="nucleotide sequence ID" value="NZ_BONA01000076.1"/>
</dbReference>
<accession>A0A316FP03</accession>
<organism evidence="1 2">
    <name type="scientific">Actinoplanes xinjiangensis</name>
    <dbReference type="NCBI Taxonomy" id="512350"/>
    <lineage>
        <taxon>Bacteria</taxon>
        <taxon>Bacillati</taxon>
        <taxon>Actinomycetota</taxon>
        <taxon>Actinomycetes</taxon>
        <taxon>Micromonosporales</taxon>
        <taxon>Micromonosporaceae</taxon>
        <taxon>Actinoplanes</taxon>
    </lineage>
</organism>
<evidence type="ECO:0000313" key="2">
    <source>
        <dbReference type="Proteomes" id="UP000245697"/>
    </source>
</evidence>
<evidence type="ECO:0000313" key="1">
    <source>
        <dbReference type="EMBL" id="PWK39862.1"/>
    </source>
</evidence>